<dbReference type="Proteomes" id="UP000177407">
    <property type="component" value="Unassembled WGS sequence"/>
</dbReference>
<feature type="active site" description="Proton donor" evidence="7">
    <location>
        <position position="90"/>
    </location>
</feature>
<dbReference type="GO" id="GO:0009349">
    <property type="term" value="C:riboflavin synthase complex"/>
    <property type="evidence" value="ECO:0007669"/>
    <property type="project" value="UniProtKB-UniRule"/>
</dbReference>
<dbReference type="EMBL" id="MFGA01000009">
    <property type="protein sequence ID" value="OGF21274.1"/>
    <property type="molecule type" value="Genomic_DNA"/>
</dbReference>
<evidence type="ECO:0000256" key="6">
    <source>
        <dbReference type="ARBA" id="ARBA00048785"/>
    </source>
</evidence>
<organism evidence="8 9">
    <name type="scientific">Candidatus Falkowbacteria bacterium RIFOXYA2_FULL_38_12</name>
    <dbReference type="NCBI Taxonomy" id="1797993"/>
    <lineage>
        <taxon>Bacteria</taxon>
        <taxon>Candidatus Falkowiibacteriota</taxon>
    </lineage>
</organism>
<dbReference type="SUPFAM" id="SSF52121">
    <property type="entry name" value="Lumazine synthase"/>
    <property type="match status" value="1"/>
</dbReference>
<evidence type="ECO:0000256" key="5">
    <source>
        <dbReference type="ARBA" id="ARBA00022679"/>
    </source>
</evidence>
<comment type="catalytic activity">
    <reaction evidence="6 7">
        <text>(2S)-2-hydroxy-3-oxobutyl phosphate + 5-amino-6-(D-ribitylamino)uracil = 6,7-dimethyl-8-(1-D-ribityl)lumazine + phosphate + 2 H2O + H(+)</text>
        <dbReference type="Rhea" id="RHEA:26152"/>
        <dbReference type="ChEBI" id="CHEBI:15377"/>
        <dbReference type="ChEBI" id="CHEBI:15378"/>
        <dbReference type="ChEBI" id="CHEBI:15934"/>
        <dbReference type="ChEBI" id="CHEBI:43474"/>
        <dbReference type="ChEBI" id="CHEBI:58201"/>
        <dbReference type="ChEBI" id="CHEBI:58830"/>
        <dbReference type="EC" id="2.5.1.78"/>
    </reaction>
</comment>
<keyword evidence="5 7" id="KW-0808">Transferase</keyword>
<feature type="binding site" evidence="7">
    <location>
        <begin position="58"/>
        <end position="60"/>
    </location>
    <ligand>
        <name>5-amino-6-(D-ribitylamino)uracil</name>
        <dbReference type="ChEBI" id="CHEBI:15934"/>
    </ligand>
</feature>
<accession>A0A1F5S3L3</accession>
<feature type="binding site" evidence="7">
    <location>
        <begin position="87"/>
        <end position="88"/>
    </location>
    <ligand>
        <name>(2S)-2-hydroxy-3-oxobutyl phosphate</name>
        <dbReference type="ChEBI" id="CHEBI:58830"/>
    </ligand>
</feature>
<reference evidence="8 9" key="1">
    <citation type="journal article" date="2016" name="Nat. Commun.">
        <title>Thousands of microbial genomes shed light on interconnected biogeochemical processes in an aquifer system.</title>
        <authorList>
            <person name="Anantharaman K."/>
            <person name="Brown C.T."/>
            <person name="Hug L.A."/>
            <person name="Sharon I."/>
            <person name="Castelle C.J."/>
            <person name="Probst A.J."/>
            <person name="Thomas B.C."/>
            <person name="Singh A."/>
            <person name="Wilkins M.J."/>
            <person name="Karaoz U."/>
            <person name="Brodie E.L."/>
            <person name="Williams K.H."/>
            <person name="Hubbard S.S."/>
            <person name="Banfield J.F."/>
        </authorList>
    </citation>
    <scope>NUCLEOTIDE SEQUENCE [LARGE SCALE GENOMIC DNA]</scope>
</reference>
<comment type="caution">
    <text evidence="8">The sequence shown here is derived from an EMBL/GenBank/DDBJ whole genome shotgun (WGS) entry which is preliminary data.</text>
</comment>
<evidence type="ECO:0000256" key="3">
    <source>
        <dbReference type="ARBA" id="ARBA00012664"/>
    </source>
</evidence>
<dbReference type="InterPro" id="IPR034964">
    <property type="entry name" value="LS"/>
</dbReference>
<evidence type="ECO:0000256" key="7">
    <source>
        <dbReference type="HAMAP-Rule" id="MF_00178"/>
    </source>
</evidence>
<evidence type="ECO:0000256" key="1">
    <source>
        <dbReference type="ARBA" id="ARBA00004917"/>
    </source>
</evidence>
<dbReference type="GO" id="GO:0009231">
    <property type="term" value="P:riboflavin biosynthetic process"/>
    <property type="evidence" value="ECO:0007669"/>
    <property type="project" value="UniProtKB-UniRule"/>
</dbReference>
<feature type="binding site" evidence="7">
    <location>
        <position position="24"/>
    </location>
    <ligand>
        <name>5-amino-6-(D-ribitylamino)uracil</name>
        <dbReference type="ChEBI" id="CHEBI:15934"/>
    </ligand>
</feature>
<feature type="binding site" evidence="7">
    <location>
        <begin position="82"/>
        <end position="84"/>
    </location>
    <ligand>
        <name>5-amino-6-(D-ribitylamino)uracil</name>
        <dbReference type="ChEBI" id="CHEBI:15934"/>
    </ligand>
</feature>
<dbReference type="GO" id="GO:0000906">
    <property type="term" value="F:6,7-dimethyl-8-ribityllumazine synthase activity"/>
    <property type="evidence" value="ECO:0007669"/>
    <property type="project" value="UniProtKB-UniRule"/>
</dbReference>
<protein>
    <recommendedName>
        <fullName evidence="3 7">6,7-dimethyl-8-ribityllumazine synthase</fullName>
        <shortName evidence="7">DMRL synthase</shortName>
        <shortName evidence="7">LS</shortName>
        <shortName evidence="7">Lumazine synthase</shortName>
        <ecNumber evidence="3 7">2.5.1.78</ecNumber>
    </recommendedName>
</protein>
<feature type="binding site" evidence="7">
    <location>
        <position position="115"/>
    </location>
    <ligand>
        <name>5-amino-6-(D-ribitylamino)uracil</name>
        <dbReference type="ChEBI" id="CHEBI:15934"/>
    </ligand>
</feature>
<sequence>MKINQEKKELDGSRYKIGIVKSSYNKEIMDGLLAGCLKGLGECGIKEKNIYVLEVPGSFELAIGAQKLAEKGKYDGIICLGAIVKGETRHDEYIANACANGLTQISLKYNLPVMLGVITVLNLEQAIARSRDDNDNRGYLAALAVVELLNNLKNI</sequence>
<name>A0A1F5S3L3_9BACT</name>
<dbReference type="InterPro" id="IPR002180">
    <property type="entry name" value="LS/RS"/>
</dbReference>
<dbReference type="InterPro" id="IPR036467">
    <property type="entry name" value="LS/RS_sf"/>
</dbReference>
<dbReference type="Gene3D" id="3.40.50.960">
    <property type="entry name" value="Lumazine/riboflavin synthase"/>
    <property type="match status" value="1"/>
</dbReference>
<dbReference type="PANTHER" id="PTHR21058">
    <property type="entry name" value="6,7-DIMETHYL-8-RIBITYLLUMAZINE SYNTHASE DMRL SYNTHASE LUMAZINE SYNTHASE"/>
    <property type="match status" value="1"/>
</dbReference>
<dbReference type="EC" id="2.5.1.78" evidence="3 7"/>
<keyword evidence="4 7" id="KW-0686">Riboflavin biosynthesis</keyword>
<dbReference type="HAMAP" id="MF_00178">
    <property type="entry name" value="Lumazine_synth"/>
    <property type="match status" value="1"/>
</dbReference>
<comment type="function">
    <text evidence="7">Catalyzes the formation of 6,7-dimethyl-8-ribityllumazine by condensation of 5-amino-6-(D-ribitylamino)uracil with 3,4-dihydroxy-2-butanone 4-phosphate. This is the penultimate step in the biosynthesis of riboflavin.</text>
</comment>
<evidence type="ECO:0000256" key="4">
    <source>
        <dbReference type="ARBA" id="ARBA00022619"/>
    </source>
</evidence>
<comment type="similarity">
    <text evidence="2 7">Belongs to the DMRL synthase family.</text>
</comment>
<evidence type="ECO:0000313" key="8">
    <source>
        <dbReference type="EMBL" id="OGF21274.1"/>
    </source>
</evidence>
<evidence type="ECO:0000313" key="9">
    <source>
        <dbReference type="Proteomes" id="UP000177407"/>
    </source>
</evidence>
<gene>
    <name evidence="7" type="primary">ribH</name>
    <name evidence="8" type="ORF">A2257_03690</name>
</gene>
<dbReference type="PANTHER" id="PTHR21058:SF0">
    <property type="entry name" value="6,7-DIMETHYL-8-RIBITYLLUMAZINE SYNTHASE"/>
    <property type="match status" value="1"/>
</dbReference>
<dbReference type="CDD" id="cd09209">
    <property type="entry name" value="Lumazine_synthase-I"/>
    <property type="match status" value="1"/>
</dbReference>
<dbReference type="AlphaFoldDB" id="A0A1F5S3L3"/>
<dbReference type="Pfam" id="PF00885">
    <property type="entry name" value="DMRL_synthase"/>
    <property type="match status" value="1"/>
</dbReference>
<proteinExistence type="inferred from homology"/>
<feature type="binding site" evidence="7">
    <location>
        <position position="129"/>
    </location>
    <ligand>
        <name>(2S)-2-hydroxy-3-oxobutyl phosphate</name>
        <dbReference type="ChEBI" id="CHEBI:58830"/>
    </ligand>
</feature>
<evidence type="ECO:0000256" key="2">
    <source>
        <dbReference type="ARBA" id="ARBA00007424"/>
    </source>
</evidence>
<comment type="pathway">
    <text evidence="1 7">Cofactor biosynthesis; riboflavin biosynthesis; riboflavin from 2-hydroxy-3-oxobutyl phosphate and 5-amino-6-(D-ribitylamino)uracil: step 1/2.</text>
</comment>
<dbReference type="UniPathway" id="UPA00275">
    <property type="reaction ID" value="UER00404"/>
</dbReference>
<dbReference type="NCBIfam" id="TIGR00114">
    <property type="entry name" value="lumazine-synth"/>
    <property type="match status" value="1"/>
</dbReference>